<gene>
    <name evidence="2" type="ORF">L596_014273</name>
</gene>
<dbReference type="EMBL" id="AZBU02000004">
    <property type="protein sequence ID" value="TKR80153.1"/>
    <property type="molecule type" value="Genomic_DNA"/>
</dbReference>
<dbReference type="OrthoDB" id="5771274at2759"/>
<dbReference type="AlphaFoldDB" id="A0A4U5NCE0"/>
<evidence type="ECO:0000313" key="2">
    <source>
        <dbReference type="EMBL" id="TKR80153.1"/>
    </source>
</evidence>
<feature type="transmembrane region" description="Helical" evidence="1">
    <location>
        <begin position="52"/>
        <end position="76"/>
    </location>
</feature>
<comment type="caution">
    <text evidence="2">The sequence shown here is derived from an EMBL/GenBank/DDBJ whole genome shotgun (WGS) entry which is preliminary data.</text>
</comment>
<name>A0A4U5NCE0_STECR</name>
<sequence>MGNRVSGDHVVCYDSIDSCKSFCQKSECVYVSNCNGSGDSHFVCMPLDPRTIMWIMLFSFFIVLLCCSGLVACYVCRAFRYSFYRNPVRTDGDIVFNQARGVHVMPHPGIPETRYRDHHPSEDEARQYRMQRNGYY</sequence>
<keyword evidence="3" id="KW-1185">Reference proteome</keyword>
<proteinExistence type="predicted"/>
<reference evidence="2 3" key="2">
    <citation type="journal article" date="2019" name="G3 (Bethesda)">
        <title>Hybrid Assembly of the Genome of the Entomopathogenic Nematode Steinernema carpocapsae Identifies the X-Chromosome.</title>
        <authorList>
            <person name="Serra L."/>
            <person name="Macchietto M."/>
            <person name="Macias-Munoz A."/>
            <person name="McGill C.J."/>
            <person name="Rodriguez I.M."/>
            <person name="Rodriguez B."/>
            <person name="Murad R."/>
            <person name="Mortazavi A."/>
        </authorList>
    </citation>
    <scope>NUCLEOTIDE SEQUENCE [LARGE SCALE GENOMIC DNA]</scope>
    <source>
        <strain evidence="2 3">ALL</strain>
    </source>
</reference>
<accession>A0A4U5NCE0</accession>
<keyword evidence="1" id="KW-1133">Transmembrane helix</keyword>
<organism evidence="2 3">
    <name type="scientific">Steinernema carpocapsae</name>
    <name type="common">Entomopathogenic nematode</name>
    <dbReference type="NCBI Taxonomy" id="34508"/>
    <lineage>
        <taxon>Eukaryota</taxon>
        <taxon>Metazoa</taxon>
        <taxon>Ecdysozoa</taxon>
        <taxon>Nematoda</taxon>
        <taxon>Chromadorea</taxon>
        <taxon>Rhabditida</taxon>
        <taxon>Tylenchina</taxon>
        <taxon>Panagrolaimomorpha</taxon>
        <taxon>Strongyloidoidea</taxon>
        <taxon>Steinernematidae</taxon>
        <taxon>Steinernema</taxon>
    </lineage>
</organism>
<evidence type="ECO:0000256" key="1">
    <source>
        <dbReference type="SAM" id="Phobius"/>
    </source>
</evidence>
<protein>
    <submittedName>
        <fullName evidence="2">Uncharacterized protein</fullName>
    </submittedName>
</protein>
<dbReference type="Proteomes" id="UP000298663">
    <property type="component" value="Unassembled WGS sequence"/>
</dbReference>
<evidence type="ECO:0000313" key="3">
    <source>
        <dbReference type="Proteomes" id="UP000298663"/>
    </source>
</evidence>
<keyword evidence="1" id="KW-0472">Membrane</keyword>
<keyword evidence="1" id="KW-0812">Transmembrane</keyword>
<reference evidence="2 3" key="1">
    <citation type="journal article" date="2015" name="Genome Biol.">
        <title>Comparative genomics of Steinernema reveals deeply conserved gene regulatory networks.</title>
        <authorList>
            <person name="Dillman A.R."/>
            <person name="Macchietto M."/>
            <person name="Porter C.F."/>
            <person name="Rogers A."/>
            <person name="Williams B."/>
            <person name="Antoshechkin I."/>
            <person name="Lee M.M."/>
            <person name="Goodwin Z."/>
            <person name="Lu X."/>
            <person name="Lewis E.E."/>
            <person name="Goodrich-Blair H."/>
            <person name="Stock S.P."/>
            <person name="Adams B.J."/>
            <person name="Sternberg P.W."/>
            <person name="Mortazavi A."/>
        </authorList>
    </citation>
    <scope>NUCLEOTIDE SEQUENCE [LARGE SCALE GENOMIC DNA]</scope>
    <source>
        <strain evidence="2 3">ALL</strain>
    </source>
</reference>